<proteinExistence type="inferred from homology"/>
<evidence type="ECO:0000256" key="2">
    <source>
        <dbReference type="ARBA" id="ARBA00022723"/>
    </source>
</evidence>
<dbReference type="EMBL" id="CAICTM010000427">
    <property type="protein sequence ID" value="CAB9510265.1"/>
    <property type="molecule type" value="Genomic_DNA"/>
</dbReference>
<evidence type="ECO:0000313" key="8">
    <source>
        <dbReference type="EMBL" id="CAB9510265.1"/>
    </source>
</evidence>
<evidence type="ECO:0000256" key="1">
    <source>
        <dbReference type="ARBA" id="ARBA00010617"/>
    </source>
</evidence>
<dbReference type="InterPro" id="IPR017972">
    <property type="entry name" value="Cyt_P450_CS"/>
</dbReference>
<dbReference type="Gene3D" id="1.10.630.10">
    <property type="entry name" value="Cytochrome P450"/>
    <property type="match status" value="1"/>
</dbReference>
<dbReference type="GO" id="GO:0006629">
    <property type="term" value="P:lipid metabolic process"/>
    <property type="evidence" value="ECO:0007669"/>
    <property type="project" value="UniProtKB-ARBA"/>
</dbReference>
<dbReference type="InterPro" id="IPR002401">
    <property type="entry name" value="Cyt_P450_E_grp-I"/>
</dbReference>
<dbReference type="GO" id="GO:0016705">
    <property type="term" value="F:oxidoreductase activity, acting on paired donors, with incorporation or reduction of molecular oxygen"/>
    <property type="evidence" value="ECO:0007669"/>
    <property type="project" value="InterPro"/>
</dbReference>
<evidence type="ECO:0000313" key="9">
    <source>
        <dbReference type="Proteomes" id="UP001153069"/>
    </source>
</evidence>
<dbReference type="GO" id="GO:0004497">
    <property type="term" value="F:monooxygenase activity"/>
    <property type="evidence" value="ECO:0007669"/>
    <property type="project" value="UniProtKB-KW"/>
</dbReference>
<evidence type="ECO:0008006" key="10">
    <source>
        <dbReference type="Google" id="ProtNLM"/>
    </source>
</evidence>
<evidence type="ECO:0000256" key="7">
    <source>
        <dbReference type="SAM" id="Phobius"/>
    </source>
</evidence>
<gene>
    <name evidence="8" type="ORF">SEMRO_428_G140930.2</name>
</gene>
<feature type="binding site" description="axial binding residue" evidence="5">
    <location>
        <position position="469"/>
    </location>
    <ligand>
        <name>heme</name>
        <dbReference type="ChEBI" id="CHEBI:30413"/>
    </ligand>
    <ligandPart>
        <name>Fe</name>
        <dbReference type="ChEBI" id="CHEBI:18248"/>
    </ligandPart>
</feature>
<dbReference type="GO" id="GO:0005506">
    <property type="term" value="F:iron ion binding"/>
    <property type="evidence" value="ECO:0007669"/>
    <property type="project" value="InterPro"/>
</dbReference>
<protein>
    <recommendedName>
        <fullName evidence="10">Cytochrome P450</fullName>
    </recommendedName>
</protein>
<dbReference type="PROSITE" id="PS00086">
    <property type="entry name" value="CYTOCHROME_P450"/>
    <property type="match status" value="1"/>
</dbReference>
<keyword evidence="5 6" id="KW-0349">Heme</keyword>
<dbReference type="InterPro" id="IPR036396">
    <property type="entry name" value="Cyt_P450_sf"/>
</dbReference>
<keyword evidence="3 6" id="KW-0560">Oxidoreductase</keyword>
<dbReference type="GO" id="GO:0020037">
    <property type="term" value="F:heme binding"/>
    <property type="evidence" value="ECO:0007669"/>
    <property type="project" value="InterPro"/>
</dbReference>
<dbReference type="PANTHER" id="PTHR24296">
    <property type="entry name" value="CYTOCHROME P450"/>
    <property type="match status" value="1"/>
</dbReference>
<dbReference type="PRINTS" id="PR00463">
    <property type="entry name" value="EP450I"/>
</dbReference>
<dbReference type="InterPro" id="IPR001128">
    <property type="entry name" value="Cyt_P450"/>
</dbReference>
<keyword evidence="2 5" id="KW-0479">Metal-binding</keyword>
<dbReference type="AlphaFoldDB" id="A0A9N8HFC2"/>
<feature type="transmembrane region" description="Helical" evidence="7">
    <location>
        <begin position="20"/>
        <end position="41"/>
    </location>
</feature>
<dbReference type="Proteomes" id="UP001153069">
    <property type="component" value="Unassembled WGS sequence"/>
</dbReference>
<organism evidence="8 9">
    <name type="scientific">Seminavis robusta</name>
    <dbReference type="NCBI Taxonomy" id="568900"/>
    <lineage>
        <taxon>Eukaryota</taxon>
        <taxon>Sar</taxon>
        <taxon>Stramenopiles</taxon>
        <taxon>Ochrophyta</taxon>
        <taxon>Bacillariophyta</taxon>
        <taxon>Bacillariophyceae</taxon>
        <taxon>Bacillariophycidae</taxon>
        <taxon>Naviculales</taxon>
        <taxon>Naviculaceae</taxon>
        <taxon>Seminavis</taxon>
    </lineage>
</organism>
<name>A0A9N8HFC2_9STRA</name>
<evidence type="ECO:0000256" key="4">
    <source>
        <dbReference type="ARBA" id="ARBA00023004"/>
    </source>
</evidence>
<keyword evidence="4 5" id="KW-0408">Iron</keyword>
<comment type="caution">
    <text evidence="8">The sequence shown here is derived from an EMBL/GenBank/DDBJ whole genome shotgun (WGS) entry which is preliminary data.</text>
</comment>
<keyword evidence="6" id="KW-0503">Monooxygenase</keyword>
<keyword evidence="9" id="KW-1185">Reference proteome</keyword>
<keyword evidence="7" id="KW-0472">Membrane</keyword>
<dbReference type="Pfam" id="PF00067">
    <property type="entry name" value="p450"/>
    <property type="match status" value="1"/>
</dbReference>
<dbReference type="SUPFAM" id="SSF48264">
    <property type="entry name" value="Cytochrome P450"/>
    <property type="match status" value="1"/>
</dbReference>
<dbReference type="PRINTS" id="PR00385">
    <property type="entry name" value="P450"/>
</dbReference>
<evidence type="ECO:0000256" key="5">
    <source>
        <dbReference type="PIRSR" id="PIRSR602401-1"/>
    </source>
</evidence>
<accession>A0A9N8HFC2</accession>
<sequence length="522" mass="59222">MLAMFPPTIIDLMDSPADVSSMVFFLTIVATLVIAVVFQVYNRLKPYPVDKSIPGPPRAPFWGILNFIMANFEDWPNTVHQYSEKYQRTWGGPVPYLGTMRGAYFILTHEENIEHILSKNFENYSQGVLFKEAFFELGGNGLIADDGATWLRHRKIASRMFSSSLLRESSKVTLKKVQELSAVLKNATTTGKEVDIQDLFFRLTFEVTSIVGFGVDYGGIQNESQHPFALAFDEIQGLLLSRMRDPLFQLKRYFNLTAREKRIRELKVVLDSNAKEVIQSRRRTAQDGKLGPDLLSRFIDYANTHNDPMPDEELRDVIMNFLLGGRDTTASALSWTFYELSKHPEVVENVLEEANQICGTVSSGDGDTDGDYSYEAIGKLEYIHAVVMESLRLHAPVPNDCKFAVNDDVLPDGTFVPKGAMVGYPPYAMGRNSRIWGSDACEFKPSRFLNRKEPTPFQFPVFNAGRRLCLGKPMALNTLKLTVAYLVQRFEFEDLQGHNGMYDWHFIIQLKGGFPVQVRLRQ</sequence>
<reference evidence="8" key="1">
    <citation type="submission" date="2020-06" db="EMBL/GenBank/DDBJ databases">
        <authorList>
            <consortium name="Plant Systems Biology data submission"/>
        </authorList>
    </citation>
    <scope>NUCLEOTIDE SEQUENCE</scope>
    <source>
        <strain evidence="8">D6</strain>
    </source>
</reference>
<keyword evidence="7" id="KW-0812">Transmembrane</keyword>
<evidence type="ECO:0000256" key="3">
    <source>
        <dbReference type="ARBA" id="ARBA00023002"/>
    </source>
</evidence>
<evidence type="ECO:0000256" key="6">
    <source>
        <dbReference type="RuleBase" id="RU000461"/>
    </source>
</evidence>
<comment type="similarity">
    <text evidence="1 6">Belongs to the cytochrome P450 family.</text>
</comment>
<comment type="cofactor">
    <cofactor evidence="5">
        <name>heme</name>
        <dbReference type="ChEBI" id="CHEBI:30413"/>
    </cofactor>
</comment>
<keyword evidence="7" id="KW-1133">Transmembrane helix</keyword>
<dbReference type="OrthoDB" id="40029at2759"/>